<comment type="caution">
    <text evidence="2">The sequence shown here is derived from an EMBL/GenBank/DDBJ whole genome shotgun (WGS) entry which is preliminary data.</text>
</comment>
<dbReference type="EMBL" id="JBJQOH010000001">
    <property type="protein sequence ID" value="KAL3702018.1"/>
    <property type="molecule type" value="Genomic_DNA"/>
</dbReference>
<dbReference type="InterPro" id="IPR000477">
    <property type="entry name" value="RT_dom"/>
</dbReference>
<dbReference type="Proteomes" id="UP001633002">
    <property type="component" value="Unassembled WGS sequence"/>
</dbReference>
<dbReference type="PANTHER" id="PTHR31635:SF196">
    <property type="entry name" value="REVERSE TRANSCRIPTASE DOMAIN-CONTAINING PROTEIN-RELATED"/>
    <property type="match status" value="1"/>
</dbReference>
<protein>
    <recommendedName>
        <fullName evidence="1">Reverse transcriptase domain-containing protein</fullName>
    </recommendedName>
</protein>
<dbReference type="PANTHER" id="PTHR31635">
    <property type="entry name" value="REVERSE TRANSCRIPTASE DOMAIN-CONTAINING PROTEIN-RELATED"/>
    <property type="match status" value="1"/>
</dbReference>
<keyword evidence="3" id="KW-1185">Reference proteome</keyword>
<evidence type="ECO:0000259" key="1">
    <source>
        <dbReference type="PROSITE" id="PS50878"/>
    </source>
</evidence>
<dbReference type="PROSITE" id="PS50878">
    <property type="entry name" value="RT_POL"/>
    <property type="match status" value="1"/>
</dbReference>
<sequence length="219" mass="24464">MSLTYKLITKIMAERLKKVVPELVDIQQAGSIKGRSIINNNLGLRLGNDWAKISGQQCLFLKLDFVKAYDRLDQNFLLQVLNQMGFSHDSLSIFRGLSTKGKAKVHLNQEFTQAFDIGRGVRQGCPLAPYLFSLSTQPLIDMLNQKVKDNQLLGLQLPSKKQIDKNSFDITMETLKLFELAAGAKLNLHKTTIIPIGDGDIPAWVNESGCLVATLTDRF</sequence>
<evidence type="ECO:0000313" key="3">
    <source>
        <dbReference type="Proteomes" id="UP001633002"/>
    </source>
</evidence>
<proteinExistence type="predicted"/>
<evidence type="ECO:0000313" key="2">
    <source>
        <dbReference type="EMBL" id="KAL3702018.1"/>
    </source>
</evidence>
<accession>A0ABD3IEB5</accession>
<dbReference type="Pfam" id="PF00078">
    <property type="entry name" value="RVT_1"/>
    <property type="match status" value="1"/>
</dbReference>
<dbReference type="SUPFAM" id="SSF56672">
    <property type="entry name" value="DNA/RNA polymerases"/>
    <property type="match status" value="1"/>
</dbReference>
<feature type="domain" description="Reverse transcriptase" evidence="1">
    <location>
        <begin position="1"/>
        <end position="209"/>
    </location>
</feature>
<dbReference type="InterPro" id="IPR043502">
    <property type="entry name" value="DNA/RNA_pol_sf"/>
</dbReference>
<gene>
    <name evidence="2" type="ORF">R1sor_020040</name>
</gene>
<reference evidence="2 3" key="1">
    <citation type="submission" date="2024-09" db="EMBL/GenBank/DDBJ databases">
        <title>Chromosome-scale assembly of Riccia sorocarpa.</title>
        <authorList>
            <person name="Paukszto L."/>
        </authorList>
    </citation>
    <scope>NUCLEOTIDE SEQUENCE [LARGE SCALE GENOMIC DNA]</scope>
    <source>
        <strain evidence="2">LP-2024</strain>
        <tissue evidence="2">Aerial parts of the thallus</tissue>
    </source>
</reference>
<dbReference type="AlphaFoldDB" id="A0ABD3IEB5"/>
<organism evidence="2 3">
    <name type="scientific">Riccia sorocarpa</name>
    <dbReference type="NCBI Taxonomy" id="122646"/>
    <lineage>
        <taxon>Eukaryota</taxon>
        <taxon>Viridiplantae</taxon>
        <taxon>Streptophyta</taxon>
        <taxon>Embryophyta</taxon>
        <taxon>Marchantiophyta</taxon>
        <taxon>Marchantiopsida</taxon>
        <taxon>Marchantiidae</taxon>
        <taxon>Marchantiales</taxon>
        <taxon>Ricciaceae</taxon>
        <taxon>Riccia</taxon>
    </lineage>
</organism>
<name>A0ABD3IEB5_9MARC</name>